<proteinExistence type="predicted"/>
<protein>
    <submittedName>
        <fullName evidence="2">Uncharacterized protein</fullName>
    </submittedName>
</protein>
<evidence type="ECO:0000313" key="2">
    <source>
        <dbReference type="EMBL" id="MBA0740310.1"/>
    </source>
</evidence>
<dbReference type="OrthoDB" id="1879501at2759"/>
<name>A0A7J9BVT4_GOSGO</name>
<dbReference type="AlphaFoldDB" id="A0A7J9BVT4"/>
<sequence length="294" mass="33780">MEERKKRSELKGKEERGRVAVHSQVRKIKQESDSEQIMDWAFGIGQPEVRPVRHQLSRSPLGLTAPPLSSLGFDPLYMQGTLPSFLSALYKQFIVEYPVLLRSAEAQVFSNASVVRQQLEKLEMEGAEVLAKQLEITGRRSGLNGCVRVGNKGKSGGFFLWWKESRIVNVNPCNVLAYDVVQNRYESRVVTAIHKTISAKRFKYRPYGFEAMWLTDQKCKDIIKRTWETRVDGYPTYRLMSKMKILQGELKKWDKREFGEIQKGMQAMDVECVLCHGGKELFGLDPNWVSKLID</sequence>
<reference evidence="2 3" key="1">
    <citation type="journal article" date="2019" name="Genome Biol. Evol.">
        <title>Insights into the evolution of the New World diploid cottons (Gossypium, subgenus Houzingenia) based on genome sequencing.</title>
        <authorList>
            <person name="Grover C.E."/>
            <person name="Arick M.A. 2nd"/>
            <person name="Thrash A."/>
            <person name="Conover J.L."/>
            <person name="Sanders W.S."/>
            <person name="Peterson D.G."/>
            <person name="Frelichowski J.E."/>
            <person name="Scheffler J.A."/>
            <person name="Scheffler B.E."/>
            <person name="Wendel J.F."/>
        </authorList>
    </citation>
    <scope>NUCLEOTIDE SEQUENCE [LARGE SCALE GENOMIC DNA]</scope>
    <source>
        <strain evidence="2">5</strain>
        <tissue evidence="2">Leaf</tissue>
    </source>
</reference>
<dbReference type="PANTHER" id="PTHR34780">
    <property type="entry name" value="OS08G0427800 PROTEIN"/>
    <property type="match status" value="1"/>
</dbReference>
<gene>
    <name evidence="2" type="ORF">Gogos_013520</name>
</gene>
<feature type="compositionally biased region" description="Basic and acidic residues" evidence="1">
    <location>
        <begin position="1"/>
        <end position="18"/>
    </location>
</feature>
<accession>A0A7J9BVT4</accession>
<keyword evidence="3" id="KW-1185">Reference proteome</keyword>
<feature type="region of interest" description="Disordered" evidence="1">
    <location>
        <begin position="1"/>
        <end position="25"/>
    </location>
</feature>
<dbReference type="PANTHER" id="PTHR34780:SF5">
    <property type="entry name" value="OS02G0733900 PROTEIN"/>
    <property type="match status" value="1"/>
</dbReference>
<dbReference type="EMBL" id="JABEZY010000006">
    <property type="protein sequence ID" value="MBA0740310.1"/>
    <property type="molecule type" value="Genomic_DNA"/>
</dbReference>
<evidence type="ECO:0000313" key="3">
    <source>
        <dbReference type="Proteomes" id="UP000593579"/>
    </source>
</evidence>
<comment type="caution">
    <text evidence="2">The sequence shown here is derived from an EMBL/GenBank/DDBJ whole genome shotgun (WGS) entry which is preliminary data.</text>
</comment>
<evidence type="ECO:0000256" key="1">
    <source>
        <dbReference type="SAM" id="MobiDB-lite"/>
    </source>
</evidence>
<dbReference type="Proteomes" id="UP000593579">
    <property type="component" value="Unassembled WGS sequence"/>
</dbReference>
<organism evidence="2 3">
    <name type="scientific">Gossypium gossypioides</name>
    <name type="common">Mexican cotton</name>
    <name type="synonym">Selera gossypioides</name>
    <dbReference type="NCBI Taxonomy" id="34282"/>
    <lineage>
        <taxon>Eukaryota</taxon>
        <taxon>Viridiplantae</taxon>
        <taxon>Streptophyta</taxon>
        <taxon>Embryophyta</taxon>
        <taxon>Tracheophyta</taxon>
        <taxon>Spermatophyta</taxon>
        <taxon>Magnoliopsida</taxon>
        <taxon>eudicotyledons</taxon>
        <taxon>Gunneridae</taxon>
        <taxon>Pentapetalae</taxon>
        <taxon>rosids</taxon>
        <taxon>malvids</taxon>
        <taxon>Malvales</taxon>
        <taxon>Malvaceae</taxon>
        <taxon>Malvoideae</taxon>
        <taxon>Gossypium</taxon>
    </lineage>
</organism>